<dbReference type="OMA" id="HKSITGG"/>
<dbReference type="GO" id="GO:0005743">
    <property type="term" value="C:mitochondrial inner membrane"/>
    <property type="evidence" value="ECO:0007669"/>
    <property type="project" value="UniProtKB-SubCell"/>
</dbReference>
<dbReference type="PANTHER" id="PTHR23075:SF0">
    <property type="entry name" value="ATPASE FAMILY AAA DOMAIN-CONTAINING PROTEIN 3"/>
    <property type="match status" value="1"/>
</dbReference>
<sequence length="553" mass="64212">MNFNIFKGMGSSDPSDSNNGNRQGKGRAIYDFDPSGLERAARSAKDLKDNPNAPQILDLAIIDAQNKRLEIMKDQKAYELKIEQAKIDAVKQQHEYAVEILKEEAKTHRTKAEYEDFLARKRQEDRIELEKKSQFDFLKIQEDSVKRQEEIRKKTIDYEFQKKAEVEREMSELYWKNKTKFREEFGELHMKKYNLKLQNDFEKSKFYVKSVRDMFVDGFTTLYENKIKFLTITAGICTLTGAFVLTRHGLQLGIRLFEAHVTTPKLFKETKKTASYFGRFNRPTFVPLHNLESSGLIYNKSTESLLLDVVRSTQTSLTNKSMLRNFLFYGPPGTGKTLFARQLAHNCGLNYAIMTGGDVLPLRDKAVTQLNKIFDYSDRQKGFLLFLDEADAFLKKRDYFEIGEEMRSALNTFLFRTGESSSRMMLILATNKPEQLDSAVTDRIDMMVEFPLPDGHSRKRLFDYYMKLFLKDVKMDENLAEEMLDELAEMSEGFSAREITKLCASWRLSAGSHPENRLSKEVIIMGIREMSKQHSTKHTWQEQTIALSHLKKH</sequence>
<dbReference type="OrthoDB" id="199596at2759"/>
<dbReference type="Proteomes" id="UP000031668">
    <property type="component" value="Unassembled WGS sequence"/>
</dbReference>
<evidence type="ECO:0000259" key="12">
    <source>
        <dbReference type="SMART" id="SM00382"/>
    </source>
</evidence>
<keyword evidence="9" id="KW-1135">Mitochondrion nucleoid</keyword>
<comment type="caution">
    <text evidence="13">The sequence shown here is derived from an EMBL/GenBank/DDBJ whole genome shotgun (WGS) entry which is preliminary data.</text>
</comment>
<keyword evidence="4" id="KW-0999">Mitochondrion inner membrane</keyword>
<keyword evidence="14" id="KW-1185">Reference proteome</keyword>
<comment type="subcellular location">
    <subcellularLocation>
        <location evidence="1">Mitochondrion inner membrane</location>
    </subcellularLocation>
    <subcellularLocation>
        <location evidence="2">Mitochondrion matrix</location>
        <location evidence="2">Mitochondrion nucleoid</location>
    </subcellularLocation>
</comment>
<evidence type="ECO:0000256" key="9">
    <source>
        <dbReference type="ARBA" id="ARBA00023271"/>
    </source>
</evidence>
<gene>
    <name evidence="13" type="ORF">RF11_12327</name>
</gene>
<reference evidence="13 14" key="1">
    <citation type="journal article" date="2014" name="Genome Biol. Evol.">
        <title>The genome of the myxosporean Thelohanellus kitauei shows adaptations to nutrient acquisition within its fish host.</title>
        <authorList>
            <person name="Yang Y."/>
            <person name="Xiong J."/>
            <person name="Zhou Z."/>
            <person name="Huo F."/>
            <person name="Miao W."/>
            <person name="Ran C."/>
            <person name="Liu Y."/>
            <person name="Zhang J."/>
            <person name="Feng J."/>
            <person name="Wang M."/>
            <person name="Wang M."/>
            <person name="Wang L."/>
            <person name="Yao B."/>
        </authorList>
    </citation>
    <scope>NUCLEOTIDE SEQUENCE [LARGE SCALE GENOMIC DNA]</scope>
    <source>
        <strain evidence="13">Wuqing</strain>
    </source>
</reference>
<dbReference type="AlphaFoldDB" id="A0A0C2N1L4"/>
<dbReference type="Pfam" id="PF12037">
    <property type="entry name" value="ATAD3_N"/>
    <property type="match status" value="1"/>
</dbReference>
<evidence type="ECO:0000256" key="7">
    <source>
        <dbReference type="ARBA" id="ARBA00023128"/>
    </source>
</evidence>
<dbReference type="GO" id="GO:0005524">
    <property type="term" value="F:ATP binding"/>
    <property type="evidence" value="ECO:0007669"/>
    <property type="project" value="UniProtKB-KW"/>
</dbReference>
<evidence type="ECO:0000256" key="4">
    <source>
        <dbReference type="ARBA" id="ARBA00022792"/>
    </source>
</evidence>
<keyword evidence="6" id="KW-0175">Coiled coil</keyword>
<dbReference type="GO" id="GO:0042645">
    <property type="term" value="C:mitochondrial nucleoid"/>
    <property type="evidence" value="ECO:0007669"/>
    <property type="project" value="UniProtKB-SubCell"/>
</dbReference>
<evidence type="ECO:0000256" key="8">
    <source>
        <dbReference type="ARBA" id="ARBA00023136"/>
    </source>
</evidence>
<dbReference type="InterPro" id="IPR003959">
    <property type="entry name" value="ATPase_AAA_core"/>
</dbReference>
<dbReference type="EMBL" id="JWZT01003082">
    <property type="protein sequence ID" value="KII67792.1"/>
    <property type="molecule type" value="Genomic_DNA"/>
</dbReference>
<dbReference type="Gene3D" id="3.40.50.300">
    <property type="entry name" value="P-loop containing nucleotide triphosphate hydrolases"/>
    <property type="match status" value="1"/>
</dbReference>
<evidence type="ECO:0000256" key="1">
    <source>
        <dbReference type="ARBA" id="ARBA00004273"/>
    </source>
</evidence>
<evidence type="ECO:0000256" key="5">
    <source>
        <dbReference type="ARBA" id="ARBA00022840"/>
    </source>
</evidence>
<keyword evidence="3 10" id="KW-0547">Nucleotide-binding</keyword>
<protein>
    <submittedName>
        <fullName evidence="13">ATPase family AAA domain-containing protein 3-A</fullName>
    </submittedName>
</protein>
<dbReference type="PROSITE" id="PS00674">
    <property type="entry name" value="AAA"/>
    <property type="match status" value="1"/>
</dbReference>
<keyword evidence="7" id="KW-0496">Mitochondrion</keyword>
<dbReference type="GO" id="GO:0016887">
    <property type="term" value="F:ATP hydrolysis activity"/>
    <property type="evidence" value="ECO:0007669"/>
    <property type="project" value="InterPro"/>
</dbReference>
<dbReference type="Gene3D" id="1.10.8.60">
    <property type="match status" value="1"/>
</dbReference>
<evidence type="ECO:0000256" key="2">
    <source>
        <dbReference type="ARBA" id="ARBA00004436"/>
    </source>
</evidence>
<dbReference type="InterPro" id="IPR021911">
    <property type="entry name" value="ATAD3_N"/>
</dbReference>
<dbReference type="InterPro" id="IPR003960">
    <property type="entry name" value="ATPase_AAA_CS"/>
</dbReference>
<evidence type="ECO:0000256" key="10">
    <source>
        <dbReference type="RuleBase" id="RU003651"/>
    </source>
</evidence>
<evidence type="ECO:0000256" key="11">
    <source>
        <dbReference type="SAM" id="MobiDB-lite"/>
    </source>
</evidence>
<proteinExistence type="inferred from homology"/>
<dbReference type="GO" id="GO:0007005">
    <property type="term" value="P:mitochondrion organization"/>
    <property type="evidence" value="ECO:0007669"/>
    <property type="project" value="TreeGrafter"/>
</dbReference>
<organism evidence="13 14">
    <name type="scientific">Thelohanellus kitauei</name>
    <name type="common">Myxosporean</name>
    <dbReference type="NCBI Taxonomy" id="669202"/>
    <lineage>
        <taxon>Eukaryota</taxon>
        <taxon>Metazoa</taxon>
        <taxon>Cnidaria</taxon>
        <taxon>Myxozoa</taxon>
        <taxon>Myxosporea</taxon>
        <taxon>Bivalvulida</taxon>
        <taxon>Platysporina</taxon>
        <taxon>Myxobolidae</taxon>
        <taxon>Thelohanellus</taxon>
    </lineage>
</organism>
<dbReference type="SMART" id="SM00382">
    <property type="entry name" value="AAA"/>
    <property type="match status" value="1"/>
</dbReference>
<feature type="region of interest" description="Disordered" evidence="11">
    <location>
        <begin position="1"/>
        <end position="33"/>
    </location>
</feature>
<evidence type="ECO:0000256" key="3">
    <source>
        <dbReference type="ARBA" id="ARBA00022741"/>
    </source>
</evidence>
<evidence type="ECO:0000256" key="6">
    <source>
        <dbReference type="ARBA" id="ARBA00023054"/>
    </source>
</evidence>
<evidence type="ECO:0000313" key="14">
    <source>
        <dbReference type="Proteomes" id="UP000031668"/>
    </source>
</evidence>
<dbReference type="PANTHER" id="PTHR23075">
    <property type="entry name" value="PUTATIVE ATP-ASE"/>
    <property type="match status" value="1"/>
</dbReference>
<feature type="compositionally biased region" description="Low complexity" evidence="11">
    <location>
        <begin position="10"/>
        <end position="21"/>
    </location>
</feature>
<dbReference type="SUPFAM" id="SSF52540">
    <property type="entry name" value="P-loop containing nucleoside triphosphate hydrolases"/>
    <property type="match status" value="1"/>
</dbReference>
<dbReference type="Pfam" id="PF00004">
    <property type="entry name" value="AAA"/>
    <property type="match status" value="1"/>
</dbReference>
<keyword evidence="5 10" id="KW-0067">ATP-binding</keyword>
<keyword evidence="8" id="KW-0472">Membrane</keyword>
<feature type="domain" description="AAA+ ATPase" evidence="12">
    <location>
        <begin position="322"/>
        <end position="454"/>
    </location>
</feature>
<dbReference type="GO" id="GO:0008270">
    <property type="term" value="F:zinc ion binding"/>
    <property type="evidence" value="ECO:0007669"/>
    <property type="project" value="TreeGrafter"/>
</dbReference>
<accession>A0A0C2N1L4</accession>
<name>A0A0C2N1L4_THEKT</name>
<dbReference type="InterPro" id="IPR027417">
    <property type="entry name" value="P-loop_NTPase"/>
</dbReference>
<evidence type="ECO:0000313" key="13">
    <source>
        <dbReference type="EMBL" id="KII67792.1"/>
    </source>
</evidence>
<comment type="similarity">
    <text evidence="10">Belongs to the AAA ATPase family.</text>
</comment>
<dbReference type="InterPro" id="IPR003593">
    <property type="entry name" value="AAA+_ATPase"/>
</dbReference>